<dbReference type="GO" id="GO:0009847">
    <property type="term" value="P:spore germination"/>
    <property type="evidence" value="ECO:0007669"/>
    <property type="project" value="InterPro"/>
</dbReference>
<comment type="caution">
    <text evidence="9">The sequence shown here is derived from an EMBL/GenBank/DDBJ whole genome shotgun (WGS) entry which is preliminary data.</text>
</comment>
<evidence type="ECO:0000256" key="7">
    <source>
        <dbReference type="ARBA" id="ARBA00023136"/>
    </source>
</evidence>
<feature type="transmembrane region" description="Helical" evidence="8">
    <location>
        <begin position="145"/>
        <end position="162"/>
    </location>
</feature>
<gene>
    <name evidence="9" type="ORF">NQZ67_26515</name>
</gene>
<keyword evidence="10" id="KW-1185">Reference proteome</keyword>
<protein>
    <submittedName>
        <fullName evidence="9">Spore germination protein</fullName>
    </submittedName>
</protein>
<dbReference type="GO" id="GO:0016020">
    <property type="term" value="C:membrane"/>
    <property type="evidence" value="ECO:0007669"/>
    <property type="project" value="UniProtKB-SubCell"/>
</dbReference>
<evidence type="ECO:0000256" key="4">
    <source>
        <dbReference type="ARBA" id="ARBA00022544"/>
    </source>
</evidence>
<evidence type="ECO:0000313" key="9">
    <source>
        <dbReference type="EMBL" id="MCR2807446.1"/>
    </source>
</evidence>
<dbReference type="PANTHER" id="PTHR34975">
    <property type="entry name" value="SPORE GERMINATION PROTEIN A2"/>
    <property type="match status" value="1"/>
</dbReference>
<feature type="transmembrane region" description="Helical" evidence="8">
    <location>
        <begin position="12"/>
        <end position="34"/>
    </location>
</feature>
<feature type="transmembrane region" description="Helical" evidence="8">
    <location>
        <begin position="300"/>
        <end position="321"/>
    </location>
</feature>
<dbReference type="NCBIfam" id="TIGR00912">
    <property type="entry name" value="2A0309"/>
    <property type="match status" value="1"/>
</dbReference>
<keyword evidence="5 8" id="KW-0812">Transmembrane</keyword>
<dbReference type="Pfam" id="PF03845">
    <property type="entry name" value="Spore_permease"/>
    <property type="match status" value="1"/>
</dbReference>
<evidence type="ECO:0000256" key="6">
    <source>
        <dbReference type="ARBA" id="ARBA00022989"/>
    </source>
</evidence>
<comment type="subcellular location">
    <subcellularLocation>
        <location evidence="1">Membrane</location>
        <topology evidence="1">Multi-pass membrane protein</topology>
    </subcellularLocation>
</comment>
<evidence type="ECO:0000256" key="2">
    <source>
        <dbReference type="ARBA" id="ARBA00007998"/>
    </source>
</evidence>
<evidence type="ECO:0000256" key="3">
    <source>
        <dbReference type="ARBA" id="ARBA00022448"/>
    </source>
</evidence>
<feature type="transmembrane region" description="Helical" evidence="8">
    <location>
        <begin position="216"/>
        <end position="239"/>
    </location>
</feature>
<dbReference type="PANTHER" id="PTHR34975:SF2">
    <property type="entry name" value="SPORE GERMINATION PROTEIN A2"/>
    <property type="match status" value="1"/>
</dbReference>
<reference evidence="9" key="1">
    <citation type="submission" date="2022-08" db="EMBL/GenBank/DDBJ databases">
        <title>The genomic sequence of strain Paenibacillus sp. SCIV0701.</title>
        <authorList>
            <person name="Zhao H."/>
        </authorList>
    </citation>
    <scope>NUCLEOTIDE SEQUENCE</scope>
    <source>
        <strain evidence="9">SCIV0701</strain>
    </source>
</reference>
<feature type="transmembrane region" description="Helical" evidence="8">
    <location>
        <begin position="84"/>
        <end position="105"/>
    </location>
</feature>
<keyword evidence="7 8" id="KW-0472">Membrane</keyword>
<accession>A0A9X2MUV4</accession>
<keyword evidence="6 8" id="KW-1133">Transmembrane helix</keyword>
<feature type="transmembrane region" description="Helical" evidence="8">
    <location>
        <begin position="267"/>
        <end position="288"/>
    </location>
</feature>
<sequence>MIEKGRISNIQSAMLAITSLTIMGHLIVLTLVISHSKENGWIAAIIGTALGLIGIVAVTRLSQRFPGLTLIEILFRHFSWPGKIAAIVYLLYFFILTLLAVRLFGEAYKSILYETPLTAFIVIILLVSAYAVYLGLETIGRMNQIMLPILVVMAIVVAYLTMPNKDYSNLLPILGEGWMPVGAGALSVMGWFGEIVIMGMLLPYVQKPERLMKANLWVAALTLIFFLGPVTGPVAMFGATEAAKMTFPTFSEVRYIEAGEVLNRFDAIAVLFWTVGLLFRISIFYYGLCLGTAQALKLKTYRPLVLPFGWLIGAGSLWFAADYEEIQSFLFGVYAPLNITMGALLPVLLLLLSRLIQKLRKRKEVAEER</sequence>
<feature type="transmembrane region" description="Helical" evidence="8">
    <location>
        <begin position="40"/>
        <end position="63"/>
    </location>
</feature>
<evidence type="ECO:0000313" key="10">
    <source>
        <dbReference type="Proteomes" id="UP001141950"/>
    </source>
</evidence>
<dbReference type="Proteomes" id="UP001141950">
    <property type="component" value="Unassembled WGS sequence"/>
</dbReference>
<feature type="transmembrane region" description="Helical" evidence="8">
    <location>
        <begin position="333"/>
        <end position="353"/>
    </location>
</feature>
<keyword evidence="3" id="KW-0813">Transport</keyword>
<comment type="similarity">
    <text evidence="2">Belongs to the amino acid-polyamine-organocation (APC) superfamily. Spore germination protein (SGP) (TC 2.A.3.9) family.</text>
</comment>
<keyword evidence="4" id="KW-0309">Germination</keyword>
<name>A0A9X2MUV4_9BACL</name>
<evidence type="ECO:0000256" key="5">
    <source>
        <dbReference type="ARBA" id="ARBA00022692"/>
    </source>
</evidence>
<evidence type="ECO:0000256" key="1">
    <source>
        <dbReference type="ARBA" id="ARBA00004141"/>
    </source>
</evidence>
<evidence type="ECO:0000256" key="8">
    <source>
        <dbReference type="SAM" id="Phobius"/>
    </source>
</evidence>
<organism evidence="9 10">
    <name type="scientific">Paenibacillus soyae</name>
    <dbReference type="NCBI Taxonomy" id="2969249"/>
    <lineage>
        <taxon>Bacteria</taxon>
        <taxon>Bacillati</taxon>
        <taxon>Bacillota</taxon>
        <taxon>Bacilli</taxon>
        <taxon>Bacillales</taxon>
        <taxon>Paenibacillaceae</taxon>
        <taxon>Paenibacillus</taxon>
    </lineage>
</organism>
<dbReference type="InterPro" id="IPR004761">
    <property type="entry name" value="Spore_GerAB"/>
</dbReference>
<feature type="transmembrane region" description="Helical" evidence="8">
    <location>
        <begin position="117"/>
        <end position="136"/>
    </location>
</feature>
<feature type="transmembrane region" description="Helical" evidence="8">
    <location>
        <begin position="182"/>
        <end position="204"/>
    </location>
</feature>
<proteinExistence type="inferred from homology"/>
<dbReference type="RefSeq" id="WP_257451936.1">
    <property type="nucleotide sequence ID" value="NZ_JANIPJ010000027.1"/>
</dbReference>
<dbReference type="AlphaFoldDB" id="A0A9X2MUV4"/>
<dbReference type="EMBL" id="JANIPJ010000027">
    <property type="protein sequence ID" value="MCR2807446.1"/>
    <property type="molecule type" value="Genomic_DNA"/>
</dbReference>